<dbReference type="AlphaFoldDB" id="A0A1F6GPM1"/>
<gene>
    <name evidence="4" type="ORF">A2557_04455</name>
</gene>
<accession>A0A1F6GPM1</accession>
<dbReference type="SUPFAM" id="SSF49503">
    <property type="entry name" value="Cupredoxins"/>
    <property type="match status" value="1"/>
</dbReference>
<evidence type="ECO:0000313" key="4">
    <source>
        <dbReference type="EMBL" id="OGH00116.1"/>
    </source>
</evidence>
<dbReference type="PANTHER" id="PTHR36507">
    <property type="entry name" value="BLL1555 PROTEIN"/>
    <property type="match status" value="1"/>
</dbReference>
<evidence type="ECO:0000313" key="5">
    <source>
        <dbReference type="Proteomes" id="UP000177583"/>
    </source>
</evidence>
<dbReference type="Gene3D" id="2.60.40.420">
    <property type="entry name" value="Cupredoxins - blue copper proteins"/>
    <property type="match status" value="1"/>
</dbReference>
<organism evidence="4 5">
    <name type="scientific">Candidatus Lambdaproteobacteria bacterium RIFOXYD2_FULL_56_26</name>
    <dbReference type="NCBI Taxonomy" id="1817773"/>
    <lineage>
        <taxon>Bacteria</taxon>
        <taxon>Pseudomonadati</taxon>
        <taxon>Pseudomonadota</taxon>
        <taxon>Candidatus Lambdaproteobacteria</taxon>
    </lineage>
</organism>
<proteinExistence type="predicted"/>
<dbReference type="InterPro" id="IPR034242">
    <property type="entry name" value="MauL"/>
</dbReference>
<keyword evidence="2" id="KW-0186">Copper</keyword>
<sequence length="103" mass="11615">MILASLLGGWAMVGWALEGKLWEVAQKNKQFSVKHLVIQQGDVVNFPNQDEFYHNVFSLSPTKTFDLGSYKKGSTARVTFENKGTVLVQCAIHPQMEMTIEVR</sequence>
<reference evidence="4 5" key="1">
    <citation type="journal article" date="2016" name="Nat. Commun.">
        <title>Thousands of microbial genomes shed light on interconnected biogeochemical processes in an aquifer system.</title>
        <authorList>
            <person name="Anantharaman K."/>
            <person name="Brown C.T."/>
            <person name="Hug L.A."/>
            <person name="Sharon I."/>
            <person name="Castelle C.J."/>
            <person name="Probst A.J."/>
            <person name="Thomas B.C."/>
            <person name="Singh A."/>
            <person name="Wilkins M.J."/>
            <person name="Karaoz U."/>
            <person name="Brodie E.L."/>
            <person name="Williams K.H."/>
            <person name="Hubbard S.S."/>
            <person name="Banfield J.F."/>
        </authorList>
    </citation>
    <scope>NUCLEOTIDE SEQUENCE [LARGE SCALE GENOMIC DNA]</scope>
</reference>
<evidence type="ECO:0000256" key="1">
    <source>
        <dbReference type="ARBA" id="ARBA00022723"/>
    </source>
</evidence>
<feature type="domain" description="Blue (type 1) copper" evidence="3">
    <location>
        <begin position="24"/>
        <end position="102"/>
    </location>
</feature>
<evidence type="ECO:0000256" key="2">
    <source>
        <dbReference type="ARBA" id="ARBA00023008"/>
    </source>
</evidence>
<dbReference type="InterPro" id="IPR000923">
    <property type="entry name" value="BlueCu_1"/>
</dbReference>
<dbReference type="GO" id="GO:0009055">
    <property type="term" value="F:electron transfer activity"/>
    <property type="evidence" value="ECO:0007669"/>
    <property type="project" value="InterPro"/>
</dbReference>
<dbReference type="InterPro" id="IPR052721">
    <property type="entry name" value="ET_Amicyanin"/>
</dbReference>
<evidence type="ECO:0000259" key="3">
    <source>
        <dbReference type="Pfam" id="PF00127"/>
    </source>
</evidence>
<name>A0A1F6GPM1_9PROT</name>
<dbReference type="PANTHER" id="PTHR36507:SF1">
    <property type="entry name" value="BLL1555 PROTEIN"/>
    <property type="match status" value="1"/>
</dbReference>
<dbReference type="EMBL" id="MFNF01000050">
    <property type="protein sequence ID" value="OGH00116.1"/>
    <property type="molecule type" value="Genomic_DNA"/>
</dbReference>
<dbReference type="CDD" id="cd04221">
    <property type="entry name" value="MauL"/>
    <property type="match status" value="1"/>
</dbReference>
<dbReference type="Proteomes" id="UP000177583">
    <property type="component" value="Unassembled WGS sequence"/>
</dbReference>
<protein>
    <submittedName>
        <fullName evidence="4">Methylamine utilization protein</fullName>
    </submittedName>
</protein>
<dbReference type="GO" id="GO:0005507">
    <property type="term" value="F:copper ion binding"/>
    <property type="evidence" value="ECO:0007669"/>
    <property type="project" value="InterPro"/>
</dbReference>
<comment type="caution">
    <text evidence="4">The sequence shown here is derived from an EMBL/GenBank/DDBJ whole genome shotgun (WGS) entry which is preliminary data.</text>
</comment>
<keyword evidence="1" id="KW-0479">Metal-binding</keyword>
<dbReference type="Pfam" id="PF00127">
    <property type="entry name" value="Copper-bind"/>
    <property type="match status" value="1"/>
</dbReference>
<dbReference type="InterPro" id="IPR008972">
    <property type="entry name" value="Cupredoxin"/>
</dbReference>